<dbReference type="AlphaFoldDB" id="A0AAE0M6F0"/>
<keyword evidence="1" id="KW-0962">Peroxisome biogenesis</keyword>
<evidence type="ECO:0000256" key="1">
    <source>
        <dbReference type="ARBA" id="ARBA00022593"/>
    </source>
</evidence>
<dbReference type="PANTHER" id="PTHR12652:SF23">
    <property type="entry name" value="MICROBODY (PEROXISOME) PROLIFERATION PROTEIN PEROXIN 11B (EUROFUNG)"/>
    <property type="match status" value="1"/>
</dbReference>
<dbReference type="GO" id="GO:0005778">
    <property type="term" value="C:peroxisomal membrane"/>
    <property type="evidence" value="ECO:0007669"/>
    <property type="project" value="UniProtKB-SubCell"/>
</dbReference>
<name>A0AAE0M6F0_9PEZI</name>
<keyword evidence="2 5" id="KW-0472">Membrane</keyword>
<accession>A0AAE0M6F0</accession>
<proteinExistence type="predicted"/>
<dbReference type="PANTHER" id="PTHR12652">
    <property type="entry name" value="PEROXISOMAL BIOGENESIS FACTOR 11"/>
    <property type="match status" value="1"/>
</dbReference>
<evidence type="ECO:0000256" key="2">
    <source>
        <dbReference type="ARBA" id="ARBA00023136"/>
    </source>
</evidence>
<keyword evidence="5" id="KW-0812">Transmembrane</keyword>
<dbReference type="Pfam" id="PF05648">
    <property type="entry name" value="PEX11"/>
    <property type="match status" value="1"/>
</dbReference>
<protein>
    <submittedName>
        <fullName evidence="6">Peroxisomal biogenesis factor 11</fullName>
    </submittedName>
</protein>
<dbReference type="EMBL" id="JAUEPO010000006">
    <property type="protein sequence ID" value="KAK3319624.1"/>
    <property type="molecule type" value="Genomic_DNA"/>
</dbReference>
<feature type="transmembrane region" description="Helical" evidence="5">
    <location>
        <begin position="163"/>
        <end position="183"/>
    </location>
</feature>
<evidence type="ECO:0000256" key="5">
    <source>
        <dbReference type="SAM" id="Phobius"/>
    </source>
</evidence>
<gene>
    <name evidence="6" type="ORF">B0T19DRAFT_269711</name>
</gene>
<keyword evidence="7" id="KW-1185">Reference proteome</keyword>
<comment type="subcellular location">
    <subcellularLocation>
        <location evidence="4">Peroxisome membrane</location>
    </subcellularLocation>
</comment>
<evidence type="ECO:0000256" key="4">
    <source>
        <dbReference type="ARBA" id="ARBA00046271"/>
    </source>
</evidence>
<comment type="caution">
    <text evidence="6">The sequence shown here is derived from an EMBL/GenBank/DDBJ whole genome shotgun (WGS) entry which is preliminary data.</text>
</comment>
<dbReference type="GO" id="GO:0016559">
    <property type="term" value="P:peroxisome fission"/>
    <property type="evidence" value="ECO:0007669"/>
    <property type="project" value="InterPro"/>
</dbReference>
<feature type="transmembrane region" description="Helical" evidence="5">
    <location>
        <begin position="30"/>
        <end position="48"/>
    </location>
</feature>
<sequence length="282" mass="31120">MSSTTDFDQLVRFTTDAAGLERTLRLFQSIAQILSSFPFALGVLLHILNTSTYKPHAAAAAQLVLQGINQRLNFARRFFRVFRWLESFSAAHKLHGVSLSPPASTNSSRLEATARWLDVLASTFNGMYLLLDASTIVDALQVEGLRLWTPEWERTMFVEGQRFWLFALVCGLFSSLLKMRAVVVERSRHFAVAGGESEKKGSRTAASVHVAQTEKQNRRQLVLGRKAVANALDILLPAVIVGWVDISPGVVGLAMFVTTILTGQEVWERCGGVEEAAAARKT</sequence>
<dbReference type="Proteomes" id="UP001286456">
    <property type="component" value="Unassembled WGS sequence"/>
</dbReference>
<keyword evidence="3" id="KW-0576">Peroxisome</keyword>
<dbReference type="InterPro" id="IPR008733">
    <property type="entry name" value="PEX11"/>
</dbReference>
<reference evidence="6" key="2">
    <citation type="submission" date="2023-06" db="EMBL/GenBank/DDBJ databases">
        <authorList>
            <consortium name="Lawrence Berkeley National Laboratory"/>
            <person name="Haridas S."/>
            <person name="Hensen N."/>
            <person name="Bonometti L."/>
            <person name="Westerberg I."/>
            <person name="Brannstrom I.O."/>
            <person name="Guillou S."/>
            <person name="Cros-Aarteil S."/>
            <person name="Calhoun S."/>
            <person name="Kuo A."/>
            <person name="Mondo S."/>
            <person name="Pangilinan J."/>
            <person name="Riley R."/>
            <person name="Labutti K."/>
            <person name="Andreopoulos B."/>
            <person name="Lipzen A."/>
            <person name="Chen C."/>
            <person name="Yanf M."/>
            <person name="Daum C."/>
            <person name="Ng V."/>
            <person name="Clum A."/>
            <person name="Steindorff A."/>
            <person name="Ohm R."/>
            <person name="Martin F."/>
            <person name="Silar P."/>
            <person name="Natvig D."/>
            <person name="Lalanne C."/>
            <person name="Gautier V."/>
            <person name="Ament-Velasquez S.L."/>
            <person name="Kruys A."/>
            <person name="Hutchinson M.I."/>
            <person name="Powell A.J."/>
            <person name="Barry K."/>
            <person name="Miller A.N."/>
            <person name="Grigoriev I.V."/>
            <person name="Debuchy R."/>
            <person name="Gladieux P."/>
            <person name="Thoren M.H."/>
            <person name="Johannesson H."/>
        </authorList>
    </citation>
    <scope>NUCLEOTIDE SEQUENCE</scope>
    <source>
        <strain evidence="6">SMH4131-1</strain>
    </source>
</reference>
<evidence type="ECO:0000313" key="6">
    <source>
        <dbReference type="EMBL" id="KAK3319624.1"/>
    </source>
</evidence>
<evidence type="ECO:0000256" key="3">
    <source>
        <dbReference type="ARBA" id="ARBA00023140"/>
    </source>
</evidence>
<organism evidence="6 7">
    <name type="scientific">Cercophora scortea</name>
    <dbReference type="NCBI Taxonomy" id="314031"/>
    <lineage>
        <taxon>Eukaryota</taxon>
        <taxon>Fungi</taxon>
        <taxon>Dikarya</taxon>
        <taxon>Ascomycota</taxon>
        <taxon>Pezizomycotina</taxon>
        <taxon>Sordariomycetes</taxon>
        <taxon>Sordariomycetidae</taxon>
        <taxon>Sordariales</taxon>
        <taxon>Lasiosphaeriaceae</taxon>
        <taxon>Cercophora</taxon>
    </lineage>
</organism>
<reference evidence="6" key="1">
    <citation type="journal article" date="2023" name="Mol. Phylogenet. Evol.">
        <title>Genome-scale phylogeny and comparative genomics of the fungal order Sordariales.</title>
        <authorList>
            <person name="Hensen N."/>
            <person name="Bonometti L."/>
            <person name="Westerberg I."/>
            <person name="Brannstrom I.O."/>
            <person name="Guillou S."/>
            <person name="Cros-Aarteil S."/>
            <person name="Calhoun S."/>
            <person name="Haridas S."/>
            <person name="Kuo A."/>
            <person name="Mondo S."/>
            <person name="Pangilinan J."/>
            <person name="Riley R."/>
            <person name="LaButti K."/>
            <person name="Andreopoulos B."/>
            <person name="Lipzen A."/>
            <person name="Chen C."/>
            <person name="Yan M."/>
            <person name="Daum C."/>
            <person name="Ng V."/>
            <person name="Clum A."/>
            <person name="Steindorff A."/>
            <person name="Ohm R.A."/>
            <person name="Martin F."/>
            <person name="Silar P."/>
            <person name="Natvig D.O."/>
            <person name="Lalanne C."/>
            <person name="Gautier V."/>
            <person name="Ament-Velasquez S.L."/>
            <person name="Kruys A."/>
            <person name="Hutchinson M.I."/>
            <person name="Powell A.J."/>
            <person name="Barry K."/>
            <person name="Miller A.N."/>
            <person name="Grigoriev I.V."/>
            <person name="Debuchy R."/>
            <person name="Gladieux P."/>
            <person name="Hiltunen Thoren M."/>
            <person name="Johannesson H."/>
        </authorList>
    </citation>
    <scope>NUCLEOTIDE SEQUENCE</scope>
    <source>
        <strain evidence="6">SMH4131-1</strain>
    </source>
</reference>
<evidence type="ECO:0000313" key="7">
    <source>
        <dbReference type="Proteomes" id="UP001286456"/>
    </source>
</evidence>
<keyword evidence="5" id="KW-1133">Transmembrane helix</keyword>